<name>A0A8J3RW10_PLARO</name>
<keyword evidence="1" id="KW-0812">Transmembrane</keyword>
<dbReference type="Proteomes" id="UP000655044">
    <property type="component" value="Unassembled WGS sequence"/>
</dbReference>
<keyword evidence="4" id="KW-1185">Reference proteome</keyword>
<evidence type="ECO:0000313" key="4">
    <source>
        <dbReference type="Proteomes" id="UP000655044"/>
    </source>
</evidence>
<keyword evidence="1" id="KW-1133">Transmembrane helix</keyword>
<reference evidence="3" key="1">
    <citation type="submission" date="2021-01" db="EMBL/GenBank/DDBJ databases">
        <title>Whole genome shotgun sequence of Planobispora rosea NBRC 15558.</title>
        <authorList>
            <person name="Komaki H."/>
            <person name="Tamura T."/>
        </authorList>
    </citation>
    <scope>NUCLEOTIDE SEQUENCE</scope>
    <source>
        <strain evidence="3">NBRC 15558</strain>
    </source>
</reference>
<dbReference type="RefSeq" id="WP_189241470.1">
    <property type="nucleotide sequence ID" value="NZ_BMQP01000001.1"/>
</dbReference>
<evidence type="ECO:0000256" key="1">
    <source>
        <dbReference type="SAM" id="Phobius"/>
    </source>
</evidence>
<dbReference type="EMBL" id="BOOI01000005">
    <property type="protein sequence ID" value="GIH82253.1"/>
    <property type="molecule type" value="Genomic_DNA"/>
</dbReference>
<feature type="transmembrane region" description="Helical" evidence="1">
    <location>
        <begin position="141"/>
        <end position="162"/>
    </location>
</feature>
<protein>
    <submittedName>
        <fullName evidence="3">Uncharacterized protein</fullName>
    </submittedName>
</protein>
<sequence>MRKATFFWSAAVLLSLWELFGEPVFAEVTTVVCTSGAPLEMPPPGPLAEAAEFLGDRLTLLEPVLLAMAASWAIRSRVRPGAAMPGRALATSPAVLGLAVALLPTALAEAEDRLSPEPPFWWRECLEAQLPSPSYAVPRLLLAWLLSPAAMVVLAGIAGAGIRPRLTDLRNAGTAAVAIVLAALLPGALAGLPDNADGTPRYAVVGGWDRPYVLDLESGEPVSRLPGATRTYARYDLVVRDTEPGHYVAALTSPTGRYFRLYRLTMGPDGRVTVGERLTPTLEGTVNGLAVSSEGRIAYSRMTDGDDYVGTLEREWPAGGHGLQWLDARTLALPGHSVPVKTLAALDVGTGEIRNVAAPAEHEFTRPLLVLPDGRQLRALGWPTRTLVLHEGTRLVRKVLALDCGHIESLALAPTGRHLLVGVDREAEEMDRTPLAGLPPCGGAASQLLRLDLESGDARVVPGEQEPWVQAW</sequence>
<organism evidence="3 4">
    <name type="scientific">Planobispora rosea</name>
    <dbReference type="NCBI Taxonomy" id="35762"/>
    <lineage>
        <taxon>Bacteria</taxon>
        <taxon>Bacillati</taxon>
        <taxon>Actinomycetota</taxon>
        <taxon>Actinomycetes</taxon>
        <taxon>Streptosporangiales</taxon>
        <taxon>Streptosporangiaceae</taxon>
        <taxon>Planobispora</taxon>
    </lineage>
</organism>
<feature type="chain" id="PRO_5039644070" evidence="2">
    <location>
        <begin position="27"/>
        <end position="472"/>
    </location>
</feature>
<feature type="signal peptide" evidence="2">
    <location>
        <begin position="1"/>
        <end position="26"/>
    </location>
</feature>
<dbReference type="AlphaFoldDB" id="A0A8J3RW10"/>
<feature type="transmembrane region" description="Helical" evidence="1">
    <location>
        <begin position="86"/>
        <end position="107"/>
    </location>
</feature>
<dbReference type="InterPro" id="IPR011044">
    <property type="entry name" value="Quino_amine_DH_bsu"/>
</dbReference>
<evidence type="ECO:0000256" key="2">
    <source>
        <dbReference type="SAM" id="SignalP"/>
    </source>
</evidence>
<comment type="caution">
    <text evidence="3">The sequence shown here is derived from an EMBL/GenBank/DDBJ whole genome shotgun (WGS) entry which is preliminary data.</text>
</comment>
<keyword evidence="1" id="KW-0472">Membrane</keyword>
<dbReference type="SUPFAM" id="SSF50969">
    <property type="entry name" value="YVTN repeat-like/Quinoprotein amine dehydrogenase"/>
    <property type="match status" value="1"/>
</dbReference>
<feature type="transmembrane region" description="Helical" evidence="1">
    <location>
        <begin position="174"/>
        <end position="192"/>
    </location>
</feature>
<evidence type="ECO:0000313" key="3">
    <source>
        <dbReference type="EMBL" id="GIH82253.1"/>
    </source>
</evidence>
<gene>
    <name evidence="3" type="ORF">Pro02_06610</name>
</gene>
<proteinExistence type="predicted"/>
<keyword evidence="2" id="KW-0732">Signal</keyword>
<accession>A0A8J3RW10</accession>